<reference evidence="4 5" key="1">
    <citation type="submission" date="2019-07" db="EMBL/GenBank/DDBJ databases">
        <authorList>
            <person name="Li J."/>
        </authorList>
    </citation>
    <scope>NUCLEOTIDE SEQUENCE [LARGE SCALE GENOMIC DNA]</scope>
    <source>
        <strain evidence="4 5">TKL69</strain>
    </source>
</reference>
<dbReference type="Proteomes" id="UP000315215">
    <property type="component" value="Chromosome"/>
</dbReference>
<dbReference type="Gene3D" id="3.40.1190.20">
    <property type="match status" value="1"/>
</dbReference>
<keyword evidence="2" id="KW-0418">Kinase</keyword>
<dbReference type="PANTHER" id="PTHR10584:SF166">
    <property type="entry name" value="RIBOKINASE"/>
    <property type="match status" value="1"/>
</dbReference>
<dbReference type="Pfam" id="PF00294">
    <property type="entry name" value="PfkB"/>
    <property type="match status" value="1"/>
</dbReference>
<keyword evidence="1" id="KW-0808">Transferase</keyword>
<sequence length="192" mass="20545">MVLVPGANHTLSVEDITKQEALFDSCDILLTQLEVPLSVVEKAVELAYSKGKTVILNPAPAQVLSPKLLKMVHYLTPNEHELATISREKVESIDDAIQASHQVISLGVEHVITTLGAKGSIHVTQDSHDLVHSEPMQPVDTTGAGDAYNAGLATGLLTGLSVLDTMHLATKVSRKVIMKEGAQPSIPTMEEI</sequence>
<proteinExistence type="predicted"/>
<feature type="domain" description="Carbohydrate kinase PfkB" evidence="3">
    <location>
        <begin position="4"/>
        <end position="188"/>
    </location>
</feature>
<evidence type="ECO:0000256" key="1">
    <source>
        <dbReference type="ARBA" id="ARBA00022679"/>
    </source>
</evidence>
<dbReference type="SUPFAM" id="SSF53613">
    <property type="entry name" value="Ribokinase-like"/>
    <property type="match status" value="1"/>
</dbReference>
<dbReference type="AlphaFoldDB" id="A0A516KJ02"/>
<dbReference type="EMBL" id="CP041666">
    <property type="protein sequence ID" value="QDP41374.1"/>
    <property type="molecule type" value="Genomic_DNA"/>
</dbReference>
<evidence type="ECO:0000313" key="5">
    <source>
        <dbReference type="Proteomes" id="UP000315215"/>
    </source>
</evidence>
<protein>
    <recommendedName>
        <fullName evidence="3">Carbohydrate kinase PfkB domain-containing protein</fullName>
    </recommendedName>
</protein>
<dbReference type="PROSITE" id="PS00584">
    <property type="entry name" value="PFKB_KINASES_2"/>
    <property type="match status" value="1"/>
</dbReference>
<accession>A0A516KJ02</accession>
<organism evidence="4 5">
    <name type="scientific">Radiobacillus deserti</name>
    <dbReference type="NCBI Taxonomy" id="2594883"/>
    <lineage>
        <taxon>Bacteria</taxon>
        <taxon>Bacillati</taxon>
        <taxon>Bacillota</taxon>
        <taxon>Bacilli</taxon>
        <taxon>Bacillales</taxon>
        <taxon>Bacillaceae</taxon>
        <taxon>Radiobacillus</taxon>
    </lineage>
</organism>
<dbReference type="KEGG" id="aqt:FN924_15005"/>
<evidence type="ECO:0000313" key="4">
    <source>
        <dbReference type="EMBL" id="QDP41374.1"/>
    </source>
</evidence>
<gene>
    <name evidence="4" type="ORF">FN924_15005</name>
</gene>
<name>A0A516KJ02_9BACI</name>
<evidence type="ECO:0000256" key="2">
    <source>
        <dbReference type="ARBA" id="ARBA00022777"/>
    </source>
</evidence>
<dbReference type="OrthoDB" id="9775849at2"/>
<dbReference type="GO" id="GO:0016301">
    <property type="term" value="F:kinase activity"/>
    <property type="evidence" value="ECO:0007669"/>
    <property type="project" value="UniProtKB-KW"/>
</dbReference>
<dbReference type="RefSeq" id="WP_143895855.1">
    <property type="nucleotide sequence ID" value="NZ_CP041666.1"/>
</dbReference>
<dbReference type="InterPro" id="IPR011611">
    <property type="entry name" value="PfkB_dom"/>
</dbReference>
<dbReference type="PANTHER" id="PTHR10584">
    <property type="entry name" value="SUGAR KINASE"/>
    <property type="match status" value="1"/>
</dbReference>
<evidence type="ECO:0000259" key="3">
    <source>
        <dbReference type="Pfam" id="PF00294"/>
    </source>
</evidence>
<dbReference type="InterPro" id="IPR002173">
    <property type="entry name" value="Carboh/pur_kinase_PfkB_CS"/>
</dbReference>
<dbReference type="InterPro" id="IPR029056">
    <property type="entry name" value="Ribokinase-like"/>
</dbReference>
<keyword evidence="5" id="KW-1185">Reference proteome</keyword>